<dbReference type="STRING" id="1817895.AUJ95_01630"/>
<reference evidence="21 22" key="1">
    <citation type="journal article" date="2016" name="Environ. Microbiol.">
        <title>Genomic resolution of a cold subsurface aquifer community provides metabolic insights for novel microbes adapted to high CO concentrations.</title>
        <authorList>
            <person name="Probst A.J."/>
            <person name="Castelle C.J."/>
            <person name="Singh A."/>
            <person name="Brown C.T."/>
            <person name="Anantharaman K."/>
            <person name="Sharon I."/>
            <person name="Hug L.A."/>
            <person name="Burstein D."/>
            <person name="Emerson J.B."/>
            <person name="Thomas B.C."/>
            <person name="Banfield J.F."/>
        </authorList>
    </citation>
    <scope>NUCLEOTIDE SEQUENCE [LARGE SCALE GENOMIC DNA]</scope>
    <source>
        <strain evidence="21">CG2_30_40_21</strain>
    </source>
</reference>
<evidence type="ECO:0000256" key="10">
    <source>
        <dbReference type="ARBA" id="ARBA00022989"/>
    </source>
</evidence>
<evidence type="ECO:0000256" key="12">
    <source>
        <dbReference type="ARBA" id="ARBA00023136"/>
    </source>
</evidence>
<keyword evidence="10 19" id="KW-1133">Transmembrane helix</keyword>
<evidence type="ECO:0000256" key="1">
    <source>
        <dbReference type="ARBA" id="ARBA00004651"/>
    </source>
</evidence>
<evidence type="ECO:0000256" key="15">
    <source>
        <dbReference type="PIRSR" id="PIRSR600829-1"/>
    </source>
</evidence>
<dbReference type="InterPro" id="IPR036938">
    <property type="entry name" value="PAP2/HPO_sf"/>
</dbReference>
<evidence type="ECO:0000256" key="14">
    <source>
        <dbReference type="ARBA" id="ARBA00023264"/>
    </source>
</evidence>
<evidence type="ECO:0000256" key="9">
    <source>
        <dbReference type="ARBA" id="ARBA00022840"/>
    </source>
</evidence>
<dbReference type="AlphaFoldDB" id="A0A1J5E2F2"/>
<dbReference type="InterPro" id="IPR000829">
    <property type="entry name" value="DAGK"/>
</dbReference>
<feature type="binding site" evidence="18">
    <location>
        <position position="73"/>
    </location>
    <ligand>
        <name>a divalent metal cation</name>
        <dbReference type="ChEBI" id="CHEBI:60240"/>
    </ligand>
</feature>
<keyword evidence="5" id="KW-0808">Transferase</keyword>
<evidence type="ECO:0000256" key="13">
    <source>
        <dbReference type="ARBA" id="ARBA00023209"/>
    </source>
</evidence>
<keyword evidence="4" id="KW-0444">Lipid biosynthesis</keyword>
<protein>
    <recommendedName>
        <fullName evidence="20">Phosphatidic acid phosphatase type 2/haloperoxidase domain-containing protein</fullName>
    </recommendedName>
</protein>
<evidence type="ECO:0000256" key="19">
    <source>
        <dbReference type="SAM" id="Phobius"/>
    </source>
</evidence>
<proteinExistence type="inferred from homology"/>
<keyword evidence="12 19" id="KW-0472">Membrane</keyword>
<feature type="transmembrane region" description="Helical" evidence="19">
    <location>
        <begin position="172"/>
        <end position="198"/>
    </location>
</feature>
<feature type="binding site" evidence="17">
    <location>
        <begin position="91"/>
        <end position="92"/>
    </location>
    <ligand>
        <name>ATP</name>
        <dbReference type="ChEBI" id="CHEBI:30616"/>
    </ligand>
</feature>
<feature type="transmembrane region" description="Helical" evidence="19">
    <location>
        <begin position="52"/>
        <end position="72"/>
    </location>
</feature>
<comment type="cofactor">
    <cofactor evidence="18">
        <name>Mg(2+)</name>
        <dbReference type="ChEBI" id="CHEBI:18420"/>
    </cofactor>
    <text evidence="18">Mn(2+), Zn(2+), Cd(2+) and Co(2+) support activity to lesser extents.</text>
</comment>
<keyword evidence="3" id="KW-1003">Cell membrane</keyword>
<evidence type="ECO:0000313" key="22">
    <source>
        <dbReference type="Proteomes" id="UP000183085"/>
    </source>
</evidence>
<dbReference type="GO" id="GO:0008654">
    <property type="term" value="P:phospholipid biosynthetic process"/>
    <property type="evidence" value="ECO:0007669"/>
    <property type="project" value="UniProtKB-KW"/>
</dbReference>
<evidence type="ECO:0000256" key="16">
    <source>
        <dbReference type="PIRSR" id="PIRSR600829-2"/>
    </source>
</evidence>
<dbReference type="Gene3D" id="1.20.144.10">
    <property type="entry name" value="Phosphatidic acid phosphatase type 2/haloperoxidase"/>
    <property type="match status" value="1"/>
</dbReference>
<feature type="binding site" evidence="17">
    <location>
        <position position="73"/>
    </location>
    <ligand>
        <name>ATP</name>
        <dbReference type="ChEBI" id="CHEBI:30616"/>
    </ligand>
</feature>
<evidence type="ECO:0000256" key="5">
    <source>
        <dbReference type="ARBA" id="ARBA00022679"/>
    </source>
</evidence>
<keyword evidence="13" id="KW-0594">Phospholipid biosynthesis</keyword>
<feature type="transmembrane region" description="Helical" evidence="19">
    <location>
        <begin position="92"/>
        <end position="113"/>
    </location>
</feature>
<keyword evidence="11" id="KW-0443">Lipid metabolism</keyword>
<dbReference type="GO" id="GO:0005886">
    <property type="term" value="C:plasma membrane"/>
    <property type="evidence" value="ECO:0007669"/>
    <property type="project" value="UniProtKB-SubCell"/>
</dbReference>
<dbReference type="PANTHER" id="PTHR34299:SF1">
    <property type="entry name" value="DIACYLGLYCEROL KINASE"/>
    <property type="match status" value="1"/>
</dbReference>
<dbReference type="Gene3D" id="1.10.287.3610">
    <property type="match status" value="1"/>
</dbReference>
<accession>A0A1J5E2F2</accession>
<keyword evidence="18" id="KW-0460">Magnesium</keyword>
<dbReference type="Pfam" id="PF01219">
    <property type="entry name" value="DAGK_prokar"/>
    <property type="match status" value="1"/>
</dbReference>
<comment type="subcellular location">
    <subcellularLocation>
        <location evidence="1">Cell membrane</location>
        <topology evidence="1">Multi-pass membrane protein</topology>
    </subcellularLocation>
</comment>
<dbReference type="InterPro" id="IPR036945">
    <property type="entry name" value="DAGK_sf"/>
</dbReference>
<name>A0A1J5E2F2_9BACT</name>
<dbReference type="GO" id="GO:0046872">
    <property type="term" value="F:metal ion binding"/>
    <property type="evidence" value="ECO:0007669"/>
    <property type="project" value="UniProtKB-KW"/>
</dbReference>
<keyword evidence="6 19" id="KW-0812">Transmembrane</keyword>
<feature type="domain" description="Phosphatidic acid phosphatase type 2/haloperoxidase" evidence="20">
    <location>
        <begin position="159"/>
        <end position="229"/>
    </location>
</feature>
<feature type="transmembrane region" description="Helical" evidence="19">
    <location>
        <begin position="133"/>
        <end position="152"/>
    </location>
</feature>
<evidence type="ECO:0000259" key="20">
    <source>
        <dbReference type="Pfam" id="PF01569"/>
    </source>
</evidence>
<dbReference type="SUPFAM" id="SSF48317">
    <property type="entry name" value="Acid phosphatase/Vanadium-dependent haloperoxidase"/>
    <property type="match status" value="1"/>
</dbReference>
<keyword evidence="18" id="KW-0479">Metal-binding</keyword>
<feature type="binding site" evidence="16">
    <location>
        <position position="66"/>
    </location>
    <ligand>
        <name>substrate</name>
    </ligand>
</feature>
<organism evidence="21 22">
    <name type="scientific">Candidatus Desantisbacteria bacterium CG2_30_40_21</name>
    <dbReference type="NCBI Taxonomy" id="1817895"/>
    <lineage>
        <taxon>Bacteria</taxon>
        <taxon>Candidatus Desantisiibacteriota</taxon>
    </lineage>
</organism>
<feature type="transmembrane region" description="Helical" evidence="19">
    <location>
        <begin position="210"/>
        <end position="229"/>
    </location>
</feature>
<evidence type="ECO:0000256" key="4">
    <source>
        <dbReference type="ARBA" id="ARBA00022516"/>
    </source>
</evidence>
<gene>
    <name evidence="21" type="ORF">AUJ95_01630</name>
</gene>
<dbReference type="PANTHER" id="PTHR34299">
    <property type="entry name" value="DIACYLGLYCEROL KINASE"/>
    <property type="match status" value="1"/>
</dbReference>
<keyword evidence="9 17" id="KW-0067">ATP-binding</keyword>
<comment type="caution">
    <text evidence="21">The sequence shown here is derived from an EMBL/GenBank/DDBJ whole genome shotgun (WGS) entry which is preliminary data.</text>
</comment>
<dbReference type="CDD" id="cd14266">
    <property type="entry name" value="UDPK_IM_PAP2_like"/>
    <property type="match status" value="1"/>
</dbReference>
<evidence type="ECO:0000256" key="2">
    <source>
        <dbReference type="ARBA" id="ARBA00005967"/>
    </source>
</evidence>
<dbReference type="Pfam" id="PF01569">
    <property type="entry name" value="PAP2"/>
    <property type="match status" value="1"/>
</dbReference>
<feature type="binding site" evidence="17">
    <location>
        <position position="13"/>
    </location>
    <ligand>
        <name>ATP</name>
        <dbReference type="ChEBI" id="CHEBI:30616"/>
    </ligand>
</feature>
<feature type="transmembrane region" description="Helical" evidence="19">
    <location>
        <begin position="28"/>
        <end position="45"/>
    </location>
</feature>
<dbReference type="GO" id="GO:0016301">
    <property type="term" value="F:kinase activity"/>
    <property type="evidence" value="ECO:0007669"/>
    <property type="project" value="UniProtKB-KW"/>
</dbReference>
<evidence type="ECO:0000256" key="17">
    <source>
        <dbReference type="PIRSR" id="PIRSR600829-3"/>
    </source>
</evidence>
<evidence type="ECO:0000256" key="8">
    <source>
        <dbReference type="ARBA" id="ARBA00022777"/>
    </source>
</evidence>
<keyword evidence="8" id="KW-0418">Kinase</keyword>
<evidence type="ECO:0000256" key="6">
    <source>
        <dbReference type="ARBA" id="ARBA00022692"/>
    </source>
</evidence>
<dbReference type="GO" id="GO:0005524">
    <property type="term" value="F:ATP binding"/>
    <property type="evidence" value="ECO:0007669"/>
    <property type="project" value="UniProtKB-KW"/>
</dbReference>
<evidence type="ECO:0000256" key="11">
    <source>
        <dbReference type="ARBA" id="ARBA00023098"/>
    </source>
</evidence>
<dbReference type="InterPro" id="IPR000326">
    <property type="entry name" value="PAP2/HPO"/>
</dbReference>
<dbReference type="EMBL" id="MNYI01000045">
    <property type="protein sequence ID" value="OIP42588.1"/>
    <property type="molecule type" value="Genomic_DNA"/>
</dbReference>
<keyword evidence="7 17" id="KW-0547">Nucleotide-binding</keyword>
<comment type="similarity">
    <text evidence="2">Belongs to the bacterial diacylglycerol kinase family.</text>
</comment>
<dbReference type="Proteomes" id="UP000183085">
    <property type="component" value="Unassembled WGS sequence"/>
</dbReference>
<evidence type="ECO:0000256" key="7">
    <source>
        <dbReference type="ARBA" id="ARBA00022741"/>
    </source>
</evidence>
<keyword evidence="14" id="KW-1208">Phospholipid metabolism</keyword>
<evidence type="ECO:0000256" key="3">
    <source>
        <dbReference type="ARBA" id="ARBA00022475"/>
    </source>
</evidence>
<evidence type="ECO:0000313" key="21">
    <source>
        <dbReference type="EMBL" id="OIP42588.1"/>
    </source>
</evidence>
<feature type="active site" description="Proton acceptor" evidence="15">
    <location>
        <position position="66"/>
    </location>
</feature>
<evidence type="ECO:0000256" key="18">
    <source>
        <dbReference type="PIRSR" id="PIRSR600829-4"/>
    </source>
</evidence>
<sequence length="231" mass="25119">MRFFYGLTDSFNYAIAGALHGLKTQRNMQIHVIAAVVVLVASLFLNLRRIELVALIFAISIVLISEMFNTAVETIVDLITDSHHPLAGTAKDIGAGAVLIATINALIIGYLILYHRFSGVDKILPTSPPLIHITFASLALVIIIVIAIKAGYGWKAFLRGGMPSGHAAVAFSIWVAITFISQDITISFLVFSITILVAYSRYKARIHSRIEVFAGAFIGSGITLIVFLMCR</sequence>